<feature type="region of interest" description="Disordered" evidence="1">
    <location>
        <begin position="264"/>
        <end position="300"/>
    </location>
</feature>
<dbReference type="Gene3D" id="3.40.30.10">
    <property type="entry name" value="Glutaredoxin"/>
    <property type="match status" value="1"/>
</dbReference>
<keyword evidence="3" id="KW-1185">Reference proteome</keyword>
<feature type="compositionally biased region" description="Acidic residues" evidence="1">
    <location>
        <begin position="290"/>
        <end position="299"/>
    </location>
</feature>
<dbReference type="AlphaFoldDB" id="A0A835WMI2"/>
<organism evidence="2 3">
    <name type="scientific">Chlamydomonas schloesseri</name>
    <dbReference type="NCBI Taxonomy" id="2026947"/>
    <lineage>
        <taxon>Eukaryota</taxon>
        <taxon>Viridiplantae</taxon>
        <taxon>Chlorophyta</taxon>
        <taxon>core chlorophytes</taxon>
        <taxon>Chlorophyceae</taxon>
        <taxon>CS clade</taxon>
        <taxon>Chlamydomonadales</taxon>
        <taxon>Chlamydomonadaceae</taxon>
        <taxon>Chlamydomonas</taxon>
    </lineage>
</organism>
<feature type="region of interest" description="Disordered" evidence="1">
    <location>
        <begin position="86"/>
        <end position="116"/>
    </location>
</feature>
<reference evidence="2" key="1">
    <citation type="journal article" date="2020" name="bioRxiv">
        <title>Comparative genomics of Chlamydomonas.</title>
        <authorList>
            <person name="Craig R.J."/>
            <person name="Hasan A.R."/>
            <person name="Ness R.W."/>
            <person name="Keightley P.D."/>
        </authorList>
    </citation>
    <scope>NUCLEOTIDE SEQUENCE</scope>
    <source>
        <strain evidence="2">CCAP 11/173</strain>
    </source>
</reference>
<protein>
    <recommendedName>
        <fullName evidence="4">Phosducin thioredoxin-like domain-containing protein</fullName>
    </recommendedName>
</protein>
<gene>
    <name evidence="2" type="ORF">HYH02_005577</name>
</gene>
<evidence type="ECO:0000313" key="3">
    <source>
        <dbReference type="Proteomes" id="UP000613740"/>
    </source>
</evidence>
<evidence type="ECO:0008006" key="4">
    <source>
        <dbReference type="Google" id="ProtNLM"/>
    </source>
</evidence>
<evidence type="ECO:0000313" key="2">
    <source>
        <dbReference type="EMBL" id="KAG2449430.1"/>
    </source>
</evidence>
<dbReference type="SUPFAM" id="SSF52833">
    <property type="entry name" value="Thioredoxin-like"/>
    <property type="match status" value="1"/>
</dbReference>
<dbReference type="Proteomes" id="UP000613740">
    <property type="component" value="Unassembled WGS sequence"/>
</dbReference>
<name>A0A835WMI2_9CHLO</name>
<evidence type="ECO:0000256" key="1">
    <source>
        <dbReference type="SAM" id="MobiDB-lite"/>
    </source>
</evidence>
<dbReference type="PANTHER" id="PTHR21148">
    <property type="entry name" value="THIOREDOXIN DOMAIN-CONTAINING PROTEIN 9"/>
    <property type="match status" value="1"/>
</dbReference>
<dbReference type="OrthoDB" id="10257948at2759"/>
<dbReference type="EMBL" id="JAEHOD010000014">
    <property type="protein sequence ID" value="KAG2449430.1"/>
    <property type="molecule type" value="Genomic_DNA"/>
</dbReference>
<comment type="caution">
    <text evidence="2">The sequence shown here is derived from an EMBL/GenBank/DDBJ whole genome shotgun (WGS) entry which is preliminary data.</text>
</comment>
<sequence>MASAVDCCADTALSITSDNQTEGISYGCDATDAARFGLPDPSDLVDDPTLAGCCAEDLKNFRRAEKLRNVLLEVDPTMARLKLTGRVMPGPPPAALPEQQGKGSPLELTDEDEDDPELAELRARRLLELQRQAVERNAASSQGFGQLNDVPGAKLLETLEGVQGPAVVHVAVAGHEAGEVLDEHLAVLAYRHRGTFFGRVSVRSGGRGEPLAAQLRLTDAGLPCLVCFRGGAVVGRAPLSQFGPPGGLVEEEVTSYLQRLRVLRSCESRPQPGPERTRRRGGDAASDGSEVGDEEDEEEWRIKPCEVCGRRYPHEHVRAVYGASGASRRDGSDDEDD</sequence>
<proteinExistence type="predicted"/>
<accession>A0A835WMI2</accession>
<dbReference type="InterPro" id="IPR036249">
    <property type="entry name" value="Thioredoxin-like_sf"/>
</dbReference>